<name>A0A7W6C5J8_9SPHN</name>
<organism evidence="2 3">
    <name type="scientific">Novosphingobium fluoreni</name>
    <dbReference type="NCBI Taxonomy" id="1391222"/>
    <lineage>
        <taxon>Bacteria</taxon>
        <taxon>Pseudomonadati</taxon>
        <taxon>Pseudomonadota</taxon>
        <taxon>Alphaproteobacteria</taxon>
        <taxon>Sphingomonadales</taxon>
        <taxon>Sphingomonadaceae</taxon>
        <taxon>Novosphingobium</taxon>
    </lineage>
</organism>
<dbReference type="AlphaFoldDB" id="A0A7W6C5J8"/>
<accession>A0A7W6C5J8</accession>
<dbReference type="EMBL" id="JACIDY010000006">
    <property type="protein sequence ID" value="MBB3940900.1"/>
    <property type="molecule type" value="Genomic_DNA"/>
</dbReference>
<feature type="region of interest" description="Disordered" evidence="1">
    <location>
        <begin position="1"/>
        <end position="79"/>
    </location>
</feature>
<reference evidence="2 3" key="1">
    <citation type="submission" date="2020-08" db="EMBL/GenBank/DDBJ databases">
        <title>Genomic Encyclopedia of Type Strains, Phase IV (KMG-IV): sequencing the most valuable type-strain genomes for metagenomic binning, comparative biology and taxonomic classification.</title>
        <authorList>
            <person name="Goeker M."/>
        </authorList>
    </citation>
    <scope>NUCLEOTIDE SEQUENCE [LARGE SCALE GENOMIC DNA]</scope>
    <source>
        <strain evidence="2 3">DSM 27568</strain>
    </source>
</reference>
<protein>
    <submittedName>
        <fullName evidence="2">Uncharacterized protein</fullName>
    </submittedName>
</protein>
<evidence type="ECO:0000313" key="2">
    <source>
        <dbReference type="EMBL" id="MBB3940900.1"/>
    </source>
</evidence>
<keyword evidence="3" id="KW-1185">Reference proteome</keyword>
<evidence type="ECO:0000256" key="1">
    <source>
        <dbReference type="SAM" id="MobiDB-lite"/>
    </source>
</evidence>
<sequence>MSDSSDANGGKPKYPTSFGRGWIPVERDIGLPDDDCADLREWASASPPLQGSGSGSGGSAPRTSLGGESRHADPSAEGVGLSAAANHNSWTPARKAAFLHHLAEKGNVRSAAARVGLSHQSAYVARRRDRAFRLGWEAALVLAREVAAQVLATRALDGIEEPVWFRGENVGIRVRHDSRLLLAHLARLDKAAEETDAGELSARFDELLAGIAGEQPGEALVDTGEGWAESAPLVPQPREAWAERTATARMRDDYEDWEAEVAAGTASEEDEPSPLMTEWFDAALAEWDTWHARACGAVDAAVAEQSLPAPRYSFPAIEIDMAAFHAADDDDLDDEAREDYAARYREAYGPDDVAIEYKSLQLGLRGGARYSPGHRQLRQPGVRSTGAEFARELSGHAPAQRLGAVAGGPAPW</sequence>
<proteinExistence type="predicted"/>
<gene>
    <name evidence="2" type="ORF">GGR39_002563</name>
</gene>
<dbReference type="RefSeq" id="WP_183617472.1">
    <property type="nucleotide sequence ID" value="NZ_JACIDY010000006.1"/>
</dbReference>
<evidence type="ECO:0000313" key="3">
    <source>
        <dbReference type="Proteomes" id="UP000561459"/>
    </source>
</evidence>
<comment type="caution">
    <text evidence="2">The sequence shown here is derived from an EMBL/GenBank/DDBJ whole genome shotgun (WGS) entry which is preliminary data.</text>
</comment>
<dbReference type="Proteomes" id="UP000561459">
    <property type="component" value="Unassembled WGS sequence"/>
</dbReference>